<evidence type="ECO:0000259" key="16">
    <source>
        <dbReference type="PROSITE" id="PS51873"/>
    </source>
</evidence>
<evidence type="ECO:0000256" key="2">
    <source>
        <dbReference type="ARBA" id="ARBA00001947"/>
    </source>
</evidence>
<feature type="domain" description="RING-type" evidence="15">
    <location>
        <begin position="482"/>
        <end position="526"/>
    </location>
</feature>
<evidence type="ECO:0000259" key="15">
    <source>
        <dbReference type="PROSITE" id="PS50089"/>
    </source>
</evidence>
<keyword evidence="11" id="KW-0833">Ubl conjugation pathway</keyword>
<keyword evidence="12" id="KW-0862">Zinc</keyword>
<dbReference type="Gene3D" id="1.20.120.1750">
    <property type="match status" value="1"/>
</dbReference>
<dbReference type="GO" id="GO:0016567">
    <property type="term" value="P:protein ubiquitination"/>
    <property type="evidence" value="ECO:0007669"/>
    <property type="project" value="InterPro"/>
</dbReference>
<evidence type="ECO:0000256" key="1">
    <source>
        <dbReference type="ARBA" id="ARBA00001798"/>
    </source>
</evidence>
<dbReference type="InterPro" id="IPR001841">
    <property type="entry name" value="Znf_RING"/>
</dbReference>
<dbReference type="InterPro" id="IPR013083">
    <property type="entry name" value="Znf_RING/FYVE/PHD"/>
</dbReference>
<dbReference type="Proteomes" id="UP001345219">
    <property type="component" value="Chromosome 2"/>
</dbReference>
<dbReference type="GO" id="GO:0003676">
    <property type="term" value="F:nucleic acid binding"/>
    <property type="evidence" value="ECO:0007669"/>
    <property type="project" value="InterPro"/>
</dbReference>
<evidence type="ECO:0000256" key="7">
    <source>
        <dbReference type="ARBA" id="ARBA00022679"/>
    </source>
</evidence>
<comment type="pathway">
    <text evidence="4">Protein modification; protein ubiquitination.</text>
</comment>
<evidence type="ECO:0000256" key="4">
    <source>
        <dbReference type="ARBA" id="ARBA00004906"/>
    </source>
</evidence>
<dbReference type="PROSITE" id="PS00518">
    <property type="entry name" value="ZF_RING_1"/>
    <property type="match status" value="1"/>
</dbReference>
<comment type="cofactor">
    <cofactor evidence="2">
        <name>Zn(2+)</name>
        <dbReference type="ChEBI" id="CHEBI:29105"/>
    </cofactor>
</comment>
<feature type="region of interest" description="Disordered" evidence="14">
    <location>
        <begin position="707"/>
        <end position="728"/>
    </location>
</feature>
<comment type="caution">
    <text evidence="17">The sequence shown here is derived from an EMBL/GenBank/DDBJ whole genome shotgun (WGS) entry which is preliminary data.</text>
</comment>
<dbReference type="FunFam" id="3.30.40.10:FF:000230">
    <property type="entry name" value="RBR-type E3 ubiquitin transferase"/>
    <property type="match status" value="1"/>
</dbReference>
<dbReference type="CDD" id="cd22582">
    <property type="entry name" value="BRcat_RBR_unk"/>
    <property type="match status" value="1"/>
</dbReference>
<accession>A0AAN7PTW2</accession>
<evidence type="ECO:0000256" key="14">
    <source>
        <dbReference type="SAM" id="MobiDB-lite"/>
    </source>
</evidence>
<evidence type="ECO:0000256" key="3">
    <source>
        <dbReference type="ARBA" id="ARBA00003976"/>
    </source>
</evidence>
<protein>
    <recommendedName>
        <fullName evidence="6">RBR-type E3 ubiquitin transferase</fullName>
        <ecNumber evidence="6">2.3.2.31</ecNumber>
    </recommendedName>
</protein>
<dbReference type="Gene3D" id="3.30.40.10">
    <property type="entry name" value="Zinc/RING finger domain, C3HC4 (zinc finger)"/>
    <property type="match status" value="1"/>
</dbReference>
<keyword evidence="18" id="KW-1185">Reference proteome</keyword>
<keyword evidence="9" id="KW-0677">Repeat</keyword>
<dbReference type="GO" id="GO:0061630">
    <property type="term" value="F:ubiquitin protein ligase activity"/>
    <property type="evidence" value="ECO:0007669"/>
    <property type="project" value="UniProtKB-EC"/>
</dbReference>
<dbReference type="PANTHER" id="PTHR11685">
    <property type="entry name" value="RBR FAMILY RING FINGER AND IBR DOMAIN-CONTAINING"/>
    <property type="match status" value="1"/>
</dbReference>
<evidence type="ECO:0000313" key="18">
    <source>
        <dbReference type="Proteomes" id="UP001345219"/>
    </source>
</evidence>
<gene>
    <name evidence="17" type="ORF">SAY87_001900</name>
</gene>
<evidence type="ECO:0000256" key="9">
    <source>
        <dbReference type="ARBA" id="ARBA00022737"/>
    </source>
</evidence>
<proteinExistence type="inferred from homology"/>
<evidence type="ECO:0000256" key="5">
    <source>
        <dbReference type="ARBA" id="ARBA00005884"/>
    </source>
</evidence>
<comment type="catalytic activity">
    <reaction evidence="1">
        <text>[E2 ubiquitin-conjugating enzyme]-S-ubiquitinyl-L-cysteine + [acceptor protein]-L-lysine = [E2 ubiquitin-conjugating enzyme]-L-cysteine + [acceptor protein]-N(6)-ubiquitinyl-L-lysine.</text>
        <dbReference type="EC" id="2.3.2.31"/>
    </reaction>
</comment>
<comment type="function">
    <text evidence="3">Might act as an E3 ubiquitin-protein ligase, or as part of E3 complex, which accepts ubiquitin from specific E2 ubiquitin-conjugating enzymes and then transfers it to substrates.</text>
</comment>
<dbReference type="FunFam" id="3.30.420.10:FF:000076">
    <property type="entry name" value="RBR-type E3 ubiquitin transferase"/>
    <property type="match status" value="1"/>
</dbReference>
<dbReference type="InterPro" id="IPR002867">
    <property type="entry name" value="IBR_dom"/>
</dbReference>
<sequence>MGAIRNKKGWDLSYGIVIELATPPYLPTYIPTPIYMPYKFQEASHGTGPNGRTKEGRKLQSRGNGTKWSNHIRLVLSNLLEEQSGTPRDPCSQSSSETPCPTHLLCRLKLSPTIVGDSSMVHVASACVLFSSGRSFVRRFPHASPRVTFGNWAQFSFLLAGRKESDVPESSSTTLGIRRRCLISVEKQRQLMAALNLESDFDLAYRLQLEEAISASRVVSSTASSSSSTHFNPHLPAIDPQNSDSVSFPMFHSDELSAFEQEIMDQTLIESEKRRATEDLSRRLHDQKVAREILIIPDDEWEEYGEEFGRPYGEGSSSSNFDTVFRMYFKGLVTEECVMGEKSVLSGIGVAICDPRNNLIFEVRKPLFGNGRSRQAAEAKALLEGLNAALALDLKRISFFCDYYPLYQFVLGRWPPKQRKIAELINQVAVLRRKFTYCNPVLVARNDVKFAFKLARDAIMSQIARPASPLKRGADNNQKEKCVICLEDVYSAQMFSVDHCLHRYCLSCMKQHIEVKLLHGMVPKCPHEGCKYDLTVSSCSKFLTPKLIEMMTQRIKEASIPASEKVYCPYPKCSALMSKKQVSDYAKDIFVGDLRSGARKCLKCHGIFCVECNVPWHKNMTCQEYKKKHPLPPSDVLGLKQLAEKNLWRQCIKCNHMIELSEGCYHMTCRCGYEFCYNCGAQWKDKAATCECPLWEEENIWLEDDRDFDDDSYYTDSEYEYGDGEPPF</sequence>
<dbReference type="EMBL" id="JAXIOK010000015">
    <property type="protein sequence ID" value="KAK4753796.1"/>
    <property type="molecule type" value="Genomic_DNA"/>
</dbReference>
<reference evidence="17 18" key="1">
    <citation type="journal article" date="2023" name="Hortic Res">
        <title>Pangenome of water caltrop reveals structural variations and asymmetric subgenome divergence after allopolyploidization.</title>
        <authorList>
            <person name="Zhang X."/>
            <person name="Chen Y."/>
            <person name="Wang L."/>
            <person name="Yuan Y."/>
            <person name="Fang M."/>
            <person name="Shi L."/>
            <person name="Lu R."/>
            <person name="Comes H.P."/>
            <person name="Ma Y."/>
            <person name="Chen Y."/>
            <person name="Huang G."/>
            <person name="Zhou Y."/>
            <person name="Zheng Z."/>
            <person name="Qiu Y."/>
        </authorList>
    </citation>
    <scope>NUCLEOTIDE SEQUENCE [LARGE SCALE GENOMIC DNA]</scope>
    <source>
        <tissue evidence="17">Roots</tissue>
    </source>
</reference>
<dbReference type="CDD" id="cd22584">
    <property type="entry name" value="Rcat_RBR_unk"/>
    <property type="match status" value="1"/>
</dbReference>
<evidence type="ECO:0000256" key="6">
    <source>
        <dbReference type="ARBA" id="ARBA00012251"/>
    </source>
</evidence>
<dbReference type="SUPFAM" id="SSF57850">
    <property type="entry name" value="RING/U-box"/>
    <property type="match status" value="2"/>
</dbReference>
<dbReference type="PROSITE" id="PS51873">
    <property type="entry name" value="TRIAD"/>
    <property type="match status" value="1"/>
</dbReference>
<comment type="similarity">
    <text evidence="5">Belongs to the RBR family. Ariadne subfamily.</text>
</comment>
<dbReference type="InterPro" id="IPR036397">
    <property type="entry name" value="RNaseH_sf"/>
</dbReference>
<dbReference type="InterPro" id="IPR002156">
    <property type="entry name" value="RNaseH_domain"/>
</dbReference>
<dbReference type="InterPro" id="IPR044066">
    <property type="entry name" value="TRIAD_supradom"/>
</dbReference>
<organism evidence="17 18">
    <name type="scientific">Trapa incisa</name>
    <dbReference type="NCBI Taxonomy" id="236973"/>
    <lineage>
        <taxon>Eukaryota</taxon>
        <taxon>Viridiplantae</taxon>
        <taxon>Streptophyta</taxon>
        <taxon>Embryophyta</taxon>
        <taxon>Tracheophyta</taxon>
        <taxon>Spermatophyta</taxon>
        <taxon>Magnoliopsida</taxon>
        <taxon>eudicotyledons</taxon>
        <taxon>Gunneridae</taxon>
        <taxon>Pentapetalae</taxon>
        <taxon>rosids</taxon>
        <taxon>malvids</taxon>
        <taxon>Myrtales</taxon>
        <taxon>Lythraceae</taxon>
        <taxon>Trapa</taxon>
    </lineage>
</organism>
<dbReference type="PROSITE" id="PS50089">
    <property type="entry name" value="ZF_RING_2"/>
    <property type="match status" value="1"/>
</dbReference>
<keyword evidence="10 13" id="KW-0863">Zinc-finger</keyword>
<dbReference type="SMART" id="SM00647">
    <property type="entry name" value="IBR"/>
    <property type="match status" value="2"/>
</dbReference>
<keyword evidence="7" id="KW-0808">Transferase</keyword>
<dbReference type="Pfam" id="PF13456">
    <property type="entry name" value="RVT_3"/>
    <property type="match status" value="1"/>
</dbReference>
<dbReference type="AlphaFoldDB" id="A0AAN7PTW2"/>
<dbReference type="Pfam" id="PF01485">
    <property type="entry name" value="IBR"/>
    <property type="match status" value="2"/>
</dbReference>
<feature type="region of interest" description="Disordered" evidence="14">
    <location>
        <begin position="44"/>
        <end position="65"/>
    </location>
</feature>
<dbReference type="EC" id="2.3.2.31" evidence="6"/>
<dbReference type="GO" id="GO:0004523">
    <property type="term" value="F:RNA-DNA hybrid ribonuclease activity"/>
    <property type="evidence" value="ECO:0007669"/>
    <property type="project" value="InterPro"/>
</dbReference>
<dbReference type="GO" id="GO:0008270">
    <property type="term" value="F:zinc ion binding"/>
    <property type="evidence" value="ECO:0007669"/>
    <property type="project" value="UniProtKB-KW"/>
</dbReference>
<evidence type="ECO:0000256" key="10">
    <source>
        <dbReference type="ARBA" id="ARBA00022771"/>
    </source>
</evidence>
<dbReference type="InterPro" id="IPR017907">
    <property type="entry name" value="Znf_RING_CS"/>
</dbReference>
<evidence type="ECO:0000256" key="11">
    <source>
        <dbReference type="ARBA" id="ARBA00022786"/>
    </source>
</evidence>
<name>A0AAN7PTW2_9MYRT</name>
<evidence type="ECO:0000313" key="17">
    <source>
        <dbReference type="EMBL" id="KAK4753796.1"/>
    </source>
</evidence>
<dbReference type="Gene3D" id="3.30.420.10">
    <property type="entry name" value="Ribonuclease H-like superfamily/Ribonuclease H"/>
    <property type="match status" value="1"/>
</dbReference>
<feature type="domain" description="RING-type" evidence="16">
    <location>
        <begin position="478"/>
        <end position="702"/>
    </location>
</feature>
<evidence type="ECO:0000256" key="13">
    <source>
        <dbReference type="PROSITE-ProRule" id="PRU00175"/>
    </source>
</evidence>
<evidence type="ECO:0000256" key="8">
    <source>
        <dbReference type="ARBA" id="ARBA00022723"/>
    </source>
</evidence>
<evidence type="ECO:0000256" key="12">
    <source>
        <dbReference type="ARBA" id="ARBA00022833"/>
    </source>
</evidence>
<keyword evidence="8" id="KW-0479">Metal-binding</keyword>
<dbReference type="FunFam" id="1.20.120.1750:FF:000019">
    <property type="entry name" value="RBR-type E3 ubiquitin transferase"/>
    <property type="match status" value="1"/>
</dbReference>
<dbReference type="InterPro" id="IPR031127">
    <property type="entry name" value="E3_UB_ligase_RBR"/>
</dbReference>